<evidence type="ECO:0000313" key="13">
    <source>
        <dbReference type="EMBL" id="KXB06279.1"/>
    </source>
</evidence>
<gene>
    <name evidence="13" type="ORF">AKJ51_03920</name>
</gene>
<evidence type="ECO:0000256" key="2">
    <source>
        <dbReference type="ARBA" id="ARBA00022670"/>
    </source>
</evidence>
<keyword evidence="7 11" id="KW-1133">Transmembrane helix</keyword>
<evidence type="ECO:0000256" key="10">
    <source>
        <dbReference type="RuleBase" id="RU003983"/>
    </source>
</evidence>
<evidence type="ECO:0000256" key="8">
    <source>
        <dbReference type="ARBA" id="ARBA00023049"/>
    </source>
</evidence>
<evidence type="ECO:0000256" key="4">
    <source>
        <dbReference type="ARBA" id="ARBA00022723"/>
    </source>
</evidence>
<keyword evidence="2 10" id="KW-0645">Protease</keyword>
<name>A0A133VIK7_9EURY</name>
<keyword evidence="1" id="KW-1003">Cell membrane</keyword>
<accession>A0A133VIK7</accession>
<dbReference type="GO" id="GO:0006508">
    <property type="term" value="P:proteolysis"/>
    <property type="evidence" value="ECO:0007669"/>
    <property type="project" value="UniProtKB-KW"/>
</dbReference>
<keyword evidence="6 10" id="KW-0862">Zinc</keyword>
<proteinExistence type="inferred from homology"/>
<evidence type="ECO:0000256" key="9">
    <source>
        <dbReference type="ARBA" id="ARBA00023136"/>
    </source>
</evidence>
<dbReference type="Gene3D" id="3.30.2010.10">
    <property type="entry name" value="Metalloproteases ('zincins'), catalytic domain"/>
    <property type="match status" value="1"/>
</dbReference>
<keyword evidence="3 11" id="KW-0812">Transmembrane</keyword>
<dbReference type="Proteomes" id="UP000070263">
    <property type="component" value="Unassembled WGS sequence"/>
</dbReference>
<reference evidence="13 14" key="1">
    <citation type="journal article" date="2016" name="Sci. Rep.">
        <title>Metabolic traits of an uncultured archaeal lineage -MSBL1- from brine pools of the Red Sea.</title>
        <authorList>
            <person name="Mwirichia R."/>
            <person name="Alam I."/>
            <person name="Rashid M."/>
            <person name="Vinu M."/>
            <person name="Ba-Alawi W."/>
            <person name="Anthony Kamau A."/>
            <person name="Kamanda Ngugi D."/>
            <person name="Goker M."/>
            <person name="Klenk H.P."/>
            <person name="Bajic V."/>
            <person name="Stingl U."/>
        </authorList>
    </citation>
    <scope>NUCLEOTIDE SEQUENCE [LARGE SCALE GENOMIC DNA]</scope>
    <source>
        <strain evidence="13">SCGC-AAA382A20</strain>
    </source>
</reference>
<evidence type="ECO:0000256" key="1">
    <source>
        <dbReference type="ARBA" id="ARBA00022475"/>
    </source>
</evidence>
<evidence type="ECO:0000256" key="6">
    <source>
        <dbReference type="ARBA" id="ARBA00022833"/>
    </source>
</evidence>
<dbReference type="EMBL" id="LHYE01000050">
    <property type="protein sequence ID" value="KXB06279.1"/>
    <property type="molecule type" value="Genomic_DNA"/>
</dbReference>
<keyword evidence="8 10" id="KW-0482">Metalloprotease</keyword>
<dbReference type="AlphaFoldDB" id="A0A133VIK7"/>
<feature type="transmembrane region" description="Helical" evidence="11">
    <location>
        <begin position="12"/>
        <end position="29"/>
    </location>
</feature>
<evidence type="ECO:0000313" key="14">
    <source>
        <dbReference type="Proteomes" id="UP000070263"/>
    </source>
</evidence>
<feature type="non-terminal residue" evidence="13">
    <location>
        <position position="134"/>
    </location>
</feature>
<comment type="cofactor">
    <cofactor evidence="10">
        <name>Zn(2+)</name>
        <dbReference type="ChEBI" id="CHEBI:29105"/>
    </cofactor>
    <text evidence="10">Binds 1 zinc ion per subunit.</text>
</comment>
<feature type="transmembrane region" description="Helical" evidence="11">
    <location>
        <begin position="35"/>
        <end position="54"/>
    </location>
</feature>
<keyword evidence="5 10" id="KW-0378">Hydrolase</keyword>
<keyword evidence="4" id="KW-0479">Metal-binding</keyword>
<dbReference type="PANTHER" id="PTHR43221:SF2">
    <property type="entry name" value="PROTEASE HTPX HOMOLOG"/>
    <property type="match status" value="1"/>
</dbReference>
<dbReference type="PANTHER" id="PTHR43221">
    <property type="entry name" value="PROTEASE HTPX"/>
    <property type="match status" value="1"/>
</dbReference>
<dbReference type="Pfam" id="PF01435">
    <property type="entry name" value="Peptidase_M48"/>
    <property type="match status" value="1"/>
</dbReference>
<evidence type="ECO:0000256" key="7">
    <source>
        <dbReference type="ARBA" id="ARBA00022989"/>
    </source>
</evidence>
<feature type="domain" description="Peptidase M48" evidence="12">
    <location>
        <begin position="72"/>
        <end position="134"/>
    </location>
</feature>
<dbReference type="GO" id="GO:0046872">
    <property type="term" value="F:metal ion binding"/>
    <property type="evidence" value="ECO:0007669"/>
    <property type="project" value="UniProtKB-KW"/>
</dbReference>
<protein>
    <recommendedName>
        <fullName evidence="12">Peptidase M48 domain-containing protein</fullName>
    </recommendedName>
</protein>
<evidence type="ECO:0000256" key="5">
    <source>
        <dbReference type="ARBA" id="ARBA00022801"/>
    </source>
</evidence>
<sequence>MTSAKHKLSMYGSVATIVSVVTLALYLLLNYFTSLPMLAVFVIIIPLFLLQWRFAPKIIEKAHSVEPASEEEHGRLHRTVEEISERSGIEKPQLMIAETELPNAFAYGNRWSGKKIAVTQGLLDNLEFEEVEAV</sequence>
<organism evidence="13 14">
    <name type="scientific">candidate division MSBL1 archaeon SCGC-AAA382A20</name>
    <dbReference type="NCBI Taxonomy" id="1698280"/>
    <lineage>
        <taxon>Archaea</taxon>
        <taxon>Methanobacteriati</taxon>
        <taxon>Methanobacteriota</taxon>
        <taxon>candidate division MSBL1</taxon>
    </lineage>
</organism>
<evidence type="ECO:0000256" key="3">
    <source>
        <dbReference type="ARBA" id="ARBA00022692"/>
    </source>
</evidence>
<evidence type="ECO:0000256" key="11">
    <source>
        <dbReference type="SAM" id="Phobius"/>
    </source>
</evidence>
<evidence type="ECO:0000259" key="12">
    <source>
        <dbReference type="Pfam" id="PF01435"/>
    </source>
</evidence>
<comment type="similarity">
    <text evidence="10">Belongs to the peptidase M48 family.</text>
</comment>
<dbReference type="InterPro" id="IPR050083">
    <property type="entry name" value="HtpX_protease"/>
</dbReference>
<comment type="caution">
    <text evidence="13">The sequence shown here is derived from an EMBL/GenBank/DDBJ whole genome shotgun (WGS) entry which is preliminary data.</text>
</comment>
<keyword evidence="9 11" id="KW-0472">Membrane</keyword>
<keyword evidence="14" id="KW-1185">Reference proteome</keyword>
<dbReference type="GO" id="GO:0004222">
    <property type="term" value="F:metalloendopeptidase activity"/>
    <property type="evidence" value="ECO:0007669"/>
    <property type="project" value="InterPro"/>
</dbReference>
<dbReference type="InterPro" id="IPR001915">
    <property type="entry name" value="Peptidase_M48"/>
</dbReference>